<protein>
    <submittedName>
        <fullName evidence="1">Uncharacterized protein</fullName>
    </submittedName>
</protein>
<accession>A0AAD0QY39</accession>
<name>A0AAD0QY39_PSEDL</name>
<organism evidence="1 2">
    <name type="scientific">Pseudomonas plecoglossicida</name>
    <dbReference type="NCBI Taxonomy" id="70775"/>
    <lineage>
        <taxon>Bacteria</taxon>
        <taxon>Pseudomonadati</taxon>
        <taxon>Pseudomonadota</taxon>
        <taxon>Gammaproteobacteria</taxon>
        <taxon>Pseudomonadales</taxon>
        <taxon>Pseudomonadaceae</taxon>
        <taxon>Pseudomonas</taxon>
    </lineage>
</organism>
<evidence type="ECO:0000313" key="2">
    <source>
        <dbReference type="Proteomes" id="UP000256503"/>
    </source>
</evidence>
<dbReference type="GeneID" id="49612029"/>
<dbReference type="EMBL" id="CP031146">
    <property type="protein sequence ID" value="AXM94546.1"/>
    <property type="molecule type" value="Genomic_DNA"/>
</dbReference>
<evidence type="ECO:0000313" key="1">
    <source>
        <dbReference type="EMBL" id="AXM94546.1"/>
    </source>
</evidence>
<dbReference type="RefSeq" id="WP_028624878.1">
    <property type="nucleotide sequence ID" value="NZ_BSOM01000002.1"/>
</dbReference>
<dbReference type="AlphaFoldDB" id="A0AAD0QY39"/>
<dbReference type="Proteomes" id="UP000256503">
    <property type="component" value="Chromosome"/>
</dbReference>
<proteinExistence type="predicted"/>
<reference evidence="1 2" key="1">
    <citation type="submission" date="2018-07" db="EMBL/GenBank/DDBJ databases">
        <title>Complete genome sequence of a Pseudomonas plecoglossicida strain pathogenic to the marine fish, Larimichthys crocea.</title>
        <authorList>
            <person name="Tao Z."/>
        </authorList>
    </citation>
    <scope>NUCLEOTIDE SEQUENCE [LARGE SCALE GENOMIC DNA]</scope>
    <source>
        <strain evidence="1 2">XSDHY-P</strain>
    </source>
</reference>
<gene>
    <name evidence="1" type="ORF">DVB73_01235</name>
</gene>
<sequence>MSHIHDQAMHYIYQQVLERLLAHMTQPQRASLQLLIQRLLVAAGGPDYIGTFRLLVIQGGDNRSARLLAILRAAQLSIALRAPVTFQLEVRVVGVPALSSALLEHHQRSFDALFMHDDPRVNLQMVMSGSVEPFNRNVGAGEPWALARDAMLLFGHLIDPRPEALLGSRLHLELAAAVGLACDGQPCADALVTAMPAKQRRRYLAWARRGLRLTGGAGPVKVTPCVAALADRLSELHGLAGLPVGEPEMPDHEQPDEAVMRLLSIDDLLPQLLDEGALDRMMELKLEPAHDATPLAAYLDPVALAQLRALCSRCLAPARAREALRLQDQGASSAQHRPQSVRFSQVHGADQAQLICMLHGPFADRGRGLERFLQCRHPDMLVALPYLHRALQGKPCPDAVKNWLINTSGLALRHLRAIYGGHLQHGTRRLLAGLARRDVQLRLLDRPAGREASR</sequence>